<dbReference type="InterPro" id="IPR019637">
    <property type="entry name" value="DUF2501"/>
</dbReference>
<evidence type="ECO:0000256" key="1">
    <source>
        <dbReference type="SAM" id="SignalP"/>
    </source>
</evidence>
<reference evidence="2 3" key="1">
    <citation type="submission" date="2016-10" db="EMBL/GenBank/DDBJ databases">
        <authorList>
            <person name="de Groot N.N."/>
        </authorList>
    </citation>
    <scope>NUCLEOTIDE SEQUENCE [LARGE SCALE GENOMIC DNA]</scope>
    <source>
        <strain evidence="2 3">Nv1</strain>
    </source>
</reference>
<name>A0A1H7IHH8_9PROT</name>
<dbReference type="EMBL" id="FOBH01000002">
    <property type="protein sequence ID" value="SEK61951.1"/>
    <property type="molecule type" value="Genomic_DNA"/>
</dbReference>
<organism evidence="2 3">
    <name type="scientific">Nitrosovibrio tenuis</name>
    <dbReference type="NCBI Taxonomy" id="1233"/>
    <lineage>
        <taxon>Bacteria</taxon>
        <taxon>Pseudomonadati</taxon>
        <taxon>Pseudomonadota</taxon>
        <taxon>Betaproteobacteria</taxon>
        <taxon>Nitrosomonadales</taxon>
        <taxon>Nitrosomonadaceae</taxon>
        <taxon>Nitrosovibrio</taxon>
    </lineage>
</organism>
<protein>
    <recommendedName>
        <fullName evidence="4">DUF2501 domain-containing protein</fullName>
    </recommendedName>
</protein>
<accession>A0A1H7IHH8</accession>
<dbReference type="NCBIfam" id="NF008665">
    <property type="entry name" value="PRK11667.1-3"/>
    <property type="match status" value="1"/>
</dbReference>
<dbReference type="Proteomes" id="UP000198620">
    <property type="component" value="Unassembled WGS sequence"/>
</dbReference>
<dbReference type="AlphaFoldDB" id="A0A1H7IHH8"/>
<dbReference type="OrthoDB" id="8565817at2"/>
<keyword evidence="3" id="KW-1185">Reference proteome</keyword>
<proteinExistence type="predicted"/>
<keyword evidence="1" id="KW-0732">Signal</keyword>
<dbReference type="RefSeq" id="WP_090827181.1">
    <property type="nucleotide sequence ID" value="NZ_FOBH01000002.1"/>
</dbReference>
<gene>
    <name evidence="2" type="ORF">SAMN05216387_102176</name>
</gene>
<feature type="chain" id="PRO_5011542248" description="DUF2501 domain-containing protein" evidence="1">
    <location>
        <begin position="26"/>
        <end position="148"/>
    </location>
</feature>
<evidence type="ECO:0000313" key="3">
    <source>
        <dbReference type="Proteomes" id="UP000198620"/>
    </source>
</evidence>
<evidence type="ECO:0008006" key="4">
    <source>
        <dbReference type="Google" id="ProtNLM"/>
    </source>
</evidence>
<dbReference type="Pfam" id="PF10696">
    <property type="entry name" value="DUF2501"/>
    <property type="match status" value="1"/>
</dbReference>
<sequence>MNISRRHPLLLGSAVAIAIFSGSLAAQGLGQLKDITGGGGLGGAASSLGSLSSITSGSTGNAAGIIEFCMKNNYLSGDTASSVKDQLMGKITSEGNQPAQSNPDYISGAQGIVTGSGGQSVDLSMAGLKAAAVKKVCQKILDQAKSMF</sequence>
<feature type="signal peptide" evidence="1">
    <location>
        <begin position="1"/>
        <end position="25"/>
    </location>
</feature>
<evidence type="ECO:0000313" key="2">
    <source>
        <dbReference type="EMBL" id="SEK61951.1"/>
    </source>
</evidence>